<keyword evidence="4" id="KW-1185">Reference proteome</keyword>
<sequence length="78" mass="8338">MVARCGCPRTAARGGGPACAVPEQSWTKGTVTAVELEDSDGGTPTWSVDVVTTDDWNKTTFDIDATDGKILREHVDRD</sequence>
<evidence type="ECO:0000259" key="2">
    <source>
        <dbReference type="Pfam" id="PF03413"/>
    </source>
</evidence>
<accession>A0ABS1NW23</accession>
<organism evidence="3 4">
    <name type="scientific">Streptomyces musisoli</name>
    <dbReference type="NCBI Taxonomy" id="2802280"/>
    <lineage>
        <taxon>Bacteria</taxon>
        <taxon>Bacillati</taxon>
        <taxon>Actinomycetota</taxon>
        <taxon>Actinomycetes</taxon>
        <taxon>Kitasatosporales</taxon>
        <taxon>Streptomycetaceae</taxon>
        <taxon>Streptomyces</taxon>
    </lineage>
</organism>
<dbReference type="Proteomes" id="UP000621386">
    <property type="component" value="Unassembled WGS sequence"/>
</dbReference>
<gene>
    <name evidence="3" type="ORF">JK361_06710</name>
</gene>
<feature type="region of interest" description="Disordered" evidence="1">
    <location>
        <begin position="1"/>
        <end position="22"/>
    </location>
</feature>
<evidence type="ECO:0000313" key="3">
    <source>
        <dbReference type="EMBL" id="MBL1104298.1"/>
    </source>
</evidence>
<name>A0ABS1NW23_9ACTN</name>
<protein>
    <submittedName>
        <fullName evidence="3">PepSY domain-containing protein</fullName>
    </submittedName>
</protein>
<comment type="caution">
    <text evidence="3">The sequence shown here is derived from an EMBL/GenBank/DDBJ whole genome shotgun (WGS) entry which is preliminary data.</text>
</comment>
<proteinExistence type="predicted"/>
<evidence type="ECO:0000313" key="4">
    <source>
        <dbReference type="Proteomes" id="UP000621386"/>
    </source>
</evidence>
<reference evidence="3 4" key="1">
    <citation type="submission" date="2021-01" db="EMBL/GenBank/DDBJ databases">
        <title>WGS of actinomycetes isolated from Thailand.</title>
        <authorList>
            <person name="Thawai C."/>
        </authorList>
    </citation>
    <scope>NUCLEOTIDE SEQUENCE [LARGE SCALE GENOMIC DNA]</scope>
    <source>
        <strain evidence="3 4">CH5-8</strain>
    </source>
</reference>
<dbReference type="EMBL" id="JAERRH010000002">
    <property type="protein sequence ID" value="MBL1104298.1"/>
    <property type="molecule type" value="Genomic_DNA"/>
</dbReference>
<evidence type="ECO:0000256" key="1">
    <source>
        <dbReference type="SAM" id="MobiDB-lite"/>
    </source>
</evidence>
<dbReference type="Pfam" id="PF03413">
    <property type="entry name" value="PepSY"/>
    <property type="match status" value="1"/>
</dbReference>
<dbReference type="InterPro" id="IPR025711">
    <property type="entry name" value="PepSY"/>
</dbReference>
<feature type="domain" description="PepSY" evidence="2">
    <location>
        <begin position="28"/>
        <end position="73"/>
    </location>
</feature>
<dbReference type="Gene3D" id="3.10.450.40">
    <property type="match status" value="1"/>
</dbReference>